<reference evidence="11 12" key="1">
    <citation type="submission" date="2014-06" db="EMBL/GenBank/DDBJ databases">
        <title>The genome of the endonuclear symbiont Nucleicultrix amoebiphila.</title>
        <authorList>
            <person name="Schulz F."/>
            <person name="Horn M."/>
        </authorList>
    </citation>
    <scope>NUCLEOTIDE SEQUENCE [LARGE SCALE GENOMIC DNA]</scope>
    <source>
        <strain evidence="11 12">FS5</strain>
    </source>
</reference>
<dbReference type="UniPathway" id="UPA00094"/>
<comment type="function">
    <text evidence="1 9">This protein is a component of the acetyl coenzyme A carboxylase complex; first, biotin carboxylase catalyzes the carboxylation of the carrier protein and then the transcarboxylase transfers the carboxyl group to form malonyl-CoA.</text>
</comment>
<evidence type="ECO:0000256" key="8">
    <source>
        <dbReference type="ARBA" id="ARBA00023267"/>
    </source>
</evidence>
<dbReference type="InterPro" id="IPR011053">
    <property type="entry name" value="Single_hybrid_motif"/>
</dbReference>
<dbReference type="InterPro" id="IPR001249">
    <property type="entry name" value="AcCoA_biotinCC"/>
</dbReference>
<evidence type="ECO:0000256" key="6">
    <source>
        <dbReference type="ARBA" id="ARBA00023098"/>
    </source>
</evidence>
<organism evidence="11 12">
    <name type="scientific">Candidatus Nucleicultrix amoebiphila FS5</name>
    <dbReference type="NCBI Taxonomy" id="1414854"/>
    <lineage>
        <taxon>Bacteria</taxon>
        <taxon>Pseudomonadati</taxon>
        <taxon>Pseudomonadota</taxon>
        <taxon>Alphaproteobacteria</taxon>
        <taxon>Holosporales</taxon>
        <taxon>Candidatus Nucleicultricaceae</taxon>
        <taxon>Candidatus Nucleicultrix</taxon>
    </lineage>
</organism>
<evidence type="ECO:0000256" key="7">
    <source>
        <dbReference type="ARBA" id="ARBA00023160"/>
    </source>
</evidence>
<dbReference type="PRINTS" id="PR01071">
    <property type="entry name" value="ACOABIOTINCC"/>
</dbReference>
<dbReference type="InterPro" id="IPR050709">
    <property type="entry name" value="Biotin_Carboxyl_Carrier/Decarb"/>
</dbReference>
<keyword evidence="12" id="KW-1185">Reference proteome</keyword>
<evidence type="ECO:0000256" key="1">
    <source>
        <dbReference type="ARBA" id="ARBA00003761"/>
    </source>
</evidence>
<evidence type="ECO:0000256" key="5">
    <source>
        <dbReference type="ARBA" id="ARBA00022832"/>
    </source>
</evidence>
<dbReference type="CDD" id="cd06850">
    <property type="entry name" value="biotinyl_domain"/>
    <property type="match status" value="1"/>
</dbReference>
<dbReference type="RefSeq" id="WP_198157319.1">
    <property type="nucleotide sequence ID" value="NZ_CP008743.1"/>
</dbReference>
<feature type="domain" description="Lipoyl-binding" evidence="10">
    <location>
        <begin position="83"/>
        <end position="159"/>
    </location>
</feature>
<sequence>MSKPPSLKETIVRQLAEILKETDLTEIEYEVEGCRIRVARQQTYAPVTSVAFPPATMHASAPALTESAQAVAPAPVMDLASNPGSIKSPMVGTVYRSPTPSANTFVEVGSAVKKDQTVLIIEAMKVMNQIRAHKDGVVSQILCRDAEPVEYGQVLMVID</sequence>
<dbReference type="PANTHER" id="PTHR45266">
    <property type="entry name" value="OXALOACETATE DECARBOXYLASE ALPHA CHAIN"/>
    <property type="match status" value="1"/>
</dbReference>
<evidence type="ECO:0000313" key="11">
    <source>
        <dbReference type="EMBL" id="ARN85221.1"/>
    </source>
</evidence>
<keyword evidence="5 9" id="KW-0276">Fatty acid metabolism</keyword>
<dbReference type="GO" id="GO:0009317">
    <property type="term" value="C:acetyl-CoA carboxylase complex"/>
    <property type="evidence" value="ECO:0007669"/>
    <property type="project" value="InterPro"/>
</dbReference>
<proteinExistence type="predicted"/>
<dbReference type="PROSITE" id="PS50968">
    <property type="entry name" value="BIOTINYL_LIPOYL"/>
    <property type="match status" value="1"/>
</dbReference>
<dbReference type="GO" id="GO:0006633">
    <property type="term" value="P:fatty acid biosynthetic process"/>
    <property type="evidence" value="ECO:0007669"/>
    <property type="project" value="UniProtKB-UniPathway"/>
</dbReference>
<name>A0A1W6N5W0_9PROT</name>
<keyword evidence="4 9" id="KW-0444">Lipid biosynthesis</keyword>
<evidence type="ECO:0000256" key="4">
    <source>
        <dbReference type="ARBA" id="ARBA00022516"/>
    </source>
</evidence>
<dbReference type="PROSITE" id="PS00188">
    <property type="entry name" value="BIOTIN"/>
    <property type="match status" value="1"/>
</dbReference>
<dbReference type="STRING" id="1414854.GQ61_07910"/>
<dbReference type="SUPFAM" id="SSF51230">
    <property type="entry name" value="Single hybrid motif"/>
    <property type="match status" value="1"/>
</dbReference>
<protein>
    <recommendedName>
        <fullName evidence="3 9">Biotin carboxyl carrier protein of acetyl-CoA carboxylase</fullName>
    </recommendedName>
</protein>
<dbReference type="InterPro" id="IPR001882">
    <property type="entry name" value="Biotin_BS"/>
</dbReference>
<evidence type="ECO:0000313" key="12">
    <source>
        <dbReference type="Proteomes" id="UP000237351"/>
    </source>
</evidence>
<dbReference type="GO" id="GO:0003989">
    <property type="term" value="F:acetyl-CoA carboxylase activity"/>
    <property type="evidence" value="ECO:0007669"/>
    <property type="project" value="InterPro"/>
</dbReference>
<dbReference type="AlphaFoldDB" id="A0A1W6N5W0"/>
<gene>
    <name evidence="11" type="ORF">GQ61_07910</name>
</gene>
<dbReference type="InterPro" id="IPR000089">
    <property type="entry name" value="Biotin_lipoyl"/>
</dbReference>
<dbReference type="NCBIfam" id="TIGR00531">
    <property type="entry name" value="BCCP"/>
    <property type="match status" value="1"/>
</dbReference>
<dbReference type="FunFam" id="2.40.50.100:FF:000003">
    <property type="entry name" value="Acetyl-CoA carboxylase biotin carboxyl carrier protein"/>
    <property type="match status" value="1"/>
</dbReference>
<dbReference type="Gene3D" id="2.40.50.100">
    <property type="match status" value="1"/>
</dbReference>
<accession>A0A1W6N5W0</accession>
<comment type="pathway">
    <text evidence="2 9">Lipid metabolism; fatty acid biosynthesis.</text>
</comment>
<dbReference type="Pfam" id="PF00364">
    <property type="entry name" value="Biotin_lipoyl"/>
    <property type="match status" value="1"/>
</dbReference>
<dbReference type="Proteomes" id="UP000237351">
    <property type="component" value="Chromosome"/>
</dbReference>
<evidence type="ECO:0000256" key="2">
    <source>
        <dbReference type="ARBA" id="ARBA00005194"/>
    </source>
</evidence>
<evidence type="ECO:0000259" key="10">
    <source>
        <dbReference type="PROSITE" id="PS50968"/>
    </source>
</evidence>
<dbReference type="KEGG" id="naf:GQ61_07910"/>
<evidence type="ECO:0000256" key="9">
    <source>
        <dbReference type="RuleBase" id="RU364072"/>
    </source>
</evidence>
<dbReference type="EMBL" id="CP008743">
    <property type="protein sequence ID" value="ARN85221.1"/>
    <property type="molecule type" value="Genomic_DNA"/>
</dbReference>
<keyword evidence="8 9" id="KW-0092">Biotin</keyword>
<keyword evidence="6 9" id="KW-0443">Lipid metabolism</keyword>
<evidence type="ECO:0000256" key="3">
    <source>
        <dbReference type="ARBA" id="ARBA00017562"/>
    </source>
</evidence>
<dbReference type="PANTHER" id="PTHR45266:SF3">
    <property type="entry name" value="OXALOACETATE DECARBOXYLASE ALPHA CHAIN"/>
    <property type="match status" value="1"/>
</dbReference>
<keyword evidence="7 9" id="KW-0275">Fatty acid biosynthesis</keyword>